<evidence type="ECO:0000256" key="1">
    <source>
        <dbReference type="ARBA" id="ARBA00002150"/>
    </source>
</evidence>
<dbReference type="Proteomes" id="UP000310506">
    <property type="component" value="Unassembled WGS sequence"/>
</dbReference>
<feature type="active site" description="Proton acceptor" evidence="9">
    <location>
        <position position="187"/>
    </location>
</feature>
<evidence type="ECO:0000256" key="3">
    <source>
        <dbReference type="ARBA" id="ARBA00011233"/>
    </source>
</evidence>
<keyword evidence="7 10" id="KW-0046">Antibiotic resistance</keyword>
<evidence type="ECO:0000256" key="8">
    <source>
        <dbReference type="ARBA" id="ARBA00023315"/>
    </source>
</evidence>
<dbReference type="InterPro" id="IPR018372">
    <property type="entry name" value="Chloramphenicol_AcTrfase_AS"/>
</dbReference>
<evidence type="ECO:0000256" key="4">
    <source>
        <dbReference type="ARBA" id="ARBA00013235"/>
    </source>
</evidence>
<dbReference type="PANTHER" id="PTHR38474:SF2">
    <property type="entry name" value="CHLORAMPHENICOL ACETYLTRANSFERASE"/>
    <property type="match status" value="1"/>
</dbReference>
<dbReference type="InterPro" id="IPR023213">
    <property type="entry name" value="CAT-like_dom_sf"/>
</dbReference>
<dbReference type="SUPFAM" id="SSF52777">
    <property type="entry name" value="CoA-dependent acyltransferases"/>
    <property type="match status" value="1"/>
</dbReference>
<dbReference type="PROSITE" id="PS00100">
    <property type="entry name" value="CAT"/>
    <property type="match status" value="1"/>
</dbReference>
<evidence type="ECO:0000256" key="2">
    <source>
        <dbReference type="ARBA" id="ARBA00010571"/>
    </source>
</evidence>
<sequence length="214" mass="25252">MTFIEIKQDTWERKPYFDSYMESQTSFSMTVPIDITVLLAHLKKQNYKLYPALLFMVTKVINQHSEFRTTINSEDKLGTWDEMHPAFTVFNQETKLFSERWLENHDKFSLFHQNYLADQKAFLNETSQTNILTPENVFPVSMIPWQSFTEFNLNINNKSFLLPITTFGKYYSERERVMLPVSLQVHHAVCDGYHASLFIEELAQLAAEARTWLD</sequence>
<dbReference type="GO" id="GO:0046677">
    <property type="term" value="P:response to antibiotic"/>
    <property type="evidence" value="ECO:0007669"/>
    <property type="project" value="UniProtKB-KW"/>
</dbReference>
<comment type="subunit">
    <text evidence="3">Homotrimer.</text>
</comment>
<dbReference type="PIRSF" id="PIRSF000440">
    <property type="entry name" value="CAT"/>
    <property type="match status" value="1"/>
</dbReference>
<dbReference type="EC" id="2.3.1.28" evidence="4 10"/>
<dbReference type="AlphaFoldDB" id="A0A4S3B4F6"/>
<comment type="function">
    <text evidence="1 10">This enzyme is an effector of chloramphenicol resistance in bacteria.</text>
</comment>
<dbReference type="EMBL" id="SDGV01000015">
    <property type="protein sequence ID" value="THB61147.1"/>
    <property type="molecule type" value="Genomic_DNA"/>
</dbReference>
<keyword evidence="6 10" id="KW-0808">Transferase</keyword>
<accession>A0A4S3B4F6</accession>
<evidence type="ECO:0000313" key="12">
    <source>
        <dbReference type="EMBL" id="THB61147.1"/>
    </source>
</evidence>
<reference evidence="12 13" key="1">
    <citation type="submission" date="2019-01" db="EMBL/GenBank/DDBJ databases">
        <title>Vagococcus silagei sp. nov. isolated from brewer's grain.</title>
        <authorList>
            <person name="Guu J.-R."/>
        </authorList>
    </citation>
    <scope>NUCLEOTIDE SEQUENCE [LARGE SCALE GENOMIC DNA]</scope>
    <source>
        <strain evidence="12 13">2B-2</strain>
    </source>
</reference>
<keyword evidence="13" id="KW-1185">Reference proteome</keyword>
<evidence type="ECO:0000256" key="9">
    <source>
        <dbReference type="PIRSR" id="PIRSR000440-1"/>
    </source>
</evidence>
<dbReference type="PANTHER" id="PTHR38474">
    <property type="entry name" value="SLR0299 PROTEIN"/>
    <property type="match status" value="1"/>
</dbReference>
<evidence type="ECO:0000256" key="11">
    <source>
        <dbReference type="RuleBase" id="RU004156"/>
    </source>
</evidence>
<name>A0A4S3B4F6_9ENTE</name>
<dbReference type="SMART" id="SM01059">
    <property type="entry name" value="CAT"/>
    <property type="match status" value="1"/>
</dbReference>
<keyword evidence="8 10" id="KW-0012">Acyltransferase</keyword>
<organism evidence="12 13">
    <name type="scientific">Vagococcus silagei</name>
    <dbReference type="NCBI Taxonomy" id="2508885"/>
    <lineage>
        <taxon>Bacteria</taxon>
        <taxon>Bacillati</taxon>
        <taxon>Bacillota</taxon>
        <taxon>Bacilli</taxon>
        <taxon>Lactobacillales</taxon>
        <taxon>Enterococcaceae</taxon>
        <taxon>Vagococcus</taxon>
    </lineage>
</organism>
<gene>
    <name evidence="12" type="ORF">ESZ54_06405</name>
</gene>
<comment type="similarity">
    <text evidence="2 11">Belongs to the chloramphenicol acetyltransferase family.</text>
</comment>
<comment type="catalytic activity">
    <reaction evidence="10">
        <text>chloramphenicol + acetyl-CoA = chloramphenicol 3-acetate + CoA</text>
        <dbReference type="Rhea" id="RHEA:18421"/>
        <dbReference type="ChEBI" id="CHEBI:16730"/>
        <dbReference type="ChEBI" id="CHEBI:17698"/>
        <dbReference type="ChEBI" id="CHEBI:57287"/>
        <dbReference type="ChEBI" id="CHEBI:57288"/>
        <dbReference type="EC" id="2.3.1.28"/>
    </reaction>
</comment>
<evidence type="ECO:0000313" key="13">
    <source>
        <dbReference type="Proteomes" id="UP000310506"/>
    </source>
</evidence>
<dbReference type="InterPro" id="IPR001707">
    <property type="entry name" value="Cmp_AcTrfase"/>
</dbReference>
<dbReference type="RefSeq" id="WP_136136842.1">
    <property type="nucleotide sequence ID" value="NZ_SDGV01000015.1"/>
</dbReference>
<protein>
    <recommendedName>
        <fullName evidence="5 10">Chloramphenicol acetyltransferase</fullName>
        <ecNumber evidence="4 10">2.3.1.28</ecNumber>
    </recommendedName>
</protein>
<dbReference type="OrthoDB" id="9801766at2"/>
<dbReference type="GO" id="GO:0008811">
    <property type="term" value="F:chloramphenicol O-acetyltransferase activity"/>
    <property type="evidence" value="ECO:0007669"/>
    <property type="project" value="UniProtKB-EC"/>
</dbReference>
<dbReference type="Gene3D" id="3.30.559.10">
    <property type="entry name" value="Chloramphenicol acetyltransferase-like domain"/>
    <property type="match status" value="1"/>
</dbReference>
<evidence type="ECO:0000256" key="6">
    <source>
        <dbReference type="ARBA" id="ARBA00022679"/>
    </source>
</evidence>
<proteinExistence type="inferred from homology"/>
<dbReference type="Pfam" id="PF00302">
    <property type="entry name" value="CAT"/>
    <property type="match status" value="1"/>
</dbReference>
<evidence type="ECO:0000256" key="5">
    <source>
        <dbReference type="ARBA" id="ARBA00020291"/>
    </source>
</evidence>
<evidence type="ECO:0000256" key="7">
    <source>
        <dbReference type="ARBA" id="ARBA00023251"/>
    </source>
</evidence>
<evidence type="ECO:0000256" key="10">
    <source>
        <dbReference type="RuleBase" id="RU000503"/>
    </source>
</evidence>
<comment type="caution">
    <text evidence="12">The sequence shown here is derived from an EMBL/GenBank/DDBJ whole genome shotgun (WGS) entry which is preliminary data.</text>
</comment>